<dbReference type="Pfam" id="PF01740">
    <property type="entry name" value="STAS"/>
    <property type="match status" value="1"/>
</dbReference>
<evidence type="ECO:0000259" key="2">
    <source>
        <dbReference type="Pfam" id="PF08448"/>
    </source>
</evidence>
<dbReference type="PANTHER" id="PTHR33745">
    <property type="entry name" value="RSBT ANTAGONIST PROTEIN RSBS-RELATED"/>
    <property type="match status" value="1"/>
</dbReference>
<comment type="caution">
    <text evidence="3">The sequence shown here is derived from an EMBL/GenBank/DDBJ whole genome shotgun (WGS) entry which is preliminary data.</text>
</comment>
<evidence type="ECO:0000313" key="3">
    <source>
        <dbReference type="EMBL" id="NJP37066.1"/>
    </source>
</evidence>
<dbReference type="Proteomes" id="UP000752012">
    <property type="component" value="Unassembled WGS sequence"/>
</dbReference>
<protein>
    <submittedName>
        <fullName evidence="3">STAS domain-containing protein</fullName>
    </submittedName>
</protein>
<dbReference type="InterPro" id="IPR051932">
    <property type="entry name" value="Bact_StressResp_Reg"/>
</dbReference>
<dbReference type="SUPFAM" id="SSF55785">
    <property type="entry name" value="PYP-like sensor domain (PAS domain)"/>
    <property type="match status" value="1"/>
</dbReference>
<reference evidence="3 4" key="1">
    <citation type="submission" date="2020-03" db="EMBL/GenBank/DDBJ databases">
        <title>Assessment of the enzymatic potential of alkaline-tolerant lipase obtained from Bacillus luteus H11 (technogenic soil) for the bioremediation of saline soils contaminated with petroleum substances.</title>
        <authorList>
            <person name="Kalwasinska A."/>
        </authorList>
    </citation>
    <scope>NUCLEOTIDE SEQUENCE [LARGE SCALE GENOMIC DNA]</scope>
    <source>
        <strain evidence="3 4">H11</strain>
    </source>
</reference>
<feature type="domain" description="STAS" evidence="1">
    <location>
        <begin position="147"/>
        <end position="243"/>
    </location>
</feature>
<proteinExistence type="predicted"/>
<dbReference type="EMBL" id="JAATHJ010000006">
    <property type="protein sequence ID" value="NJP37066.1"/>
    <property type="molecule type" value="Genomic_DNA"/>
</dbReference>
<dbReference type="RefSeq" id="WP_168005367.1">
    <property type="nucleotide sequence ID" value="NZ_JAATHJ010000006.1"/>
</dbReference>
<sequence>MPAIGNLPDQITLLNAIDSIGENILIADTDYRINWMNTEAVKLFNEIALLYGYESAEDLIGMQMNHFHEKPEHQQRIMASLEKGHRTRITIKDQIVTDIVITAIQAKDAPIEGYVVMLQDVTRTAERDAEREKMLEDLSVPIMHVWENTIAVPMVGSMTEERSNRLVSAVLEACTDSETDYVIVALSGIHTFDETLASGIRQLCECLQLIGTECLVVGIGPSLAMSFRALDQDLKTYQTTHQALEQIMASQSVYK</sequence>
<organism evidence="3 4">
    <name type="scientific">Alkalicoccus luteus</name>
    <dbReference type="NCBI Taxonomy" id="1237094"/>
    <lineage>
        <taxon>Bacteria</taxon>
        <taxon>Bacillati</taxon>
        <taxon>Bacillota</taxon>
        <taxon>Bacilli</taxon>
        <taxon>Bacillales</taxon>
        <taxon>Bacillaceae</taxon>
        <taxon>Alkalicoccus</taxon>
    </lineage>
</organism>
<accession>A0A969PRG9</accession>
<dbReference type="InterPro" id="IPR013656">
    <property type="entry name" value="PAS_4"/>
</dbReference>
<dbReference type="CDD" id="cd07041">
    <property type="entry name" value="STAS_RsbR_RsbS_like"/>
    <property type="match status" value="1"/>
</dbReference>
<dbReference type="AlphaFoldDB" id="A0A969PRG9"/>
<gene>
    <name evidence="3" type="ORF">HCN83_05625</name>
</gene>
<dbReference type="PANTHER" id="PTHR33745:SF8">
    <property type="entry name" value="BLUE-LIGHT PHOTORECEPTOR"/>
    <property type="match status" value="1"/>
</dbReference>
<dbReference type="Gene3D" id="3.30.450.20">
    <property type="entry name" value="PAS domain"/>
    <property type="match status" value="1"/>
</dbReference>
<evidence type="ECO:0000313" key="4">
    <source>
        <dbReference type="Proteomes" id="UP000752012"/>
    </source>
</evidence>
<dbReference type="Gene3D" id="3.30.750.24">
    <property type="entry name" value="STAS domain"/>
    <property type="match status" value="1"/>
</dbReference>
<name>A0A969PRG9_9BACI</name>
<keyword evidence="4" id="KW-1185">Reference proteome</keyword>
<dbReference type="InterPro" id="IPR036513">
    <property type="entry name" value="STAS_dom_sf"/>
</dbReference>
<dbReference type="Pfam" id="PF08448">
    <property type="entry name" value="PAS_4"/>
    <property type="match status" value="1"/>
</dbReference>
<dbReference type="SUPFAM" id="SSF52091">
    <property type="entry name" value="SpoIIaa-like"/>
    <property type="match status" value="1"/>
</dbReference>
<dbReference type="InterPro" id="IPR002645">
    <property type="entry name" value="STAS_dom"/>
</dbReference>
<dbReference type="InterPro" id="IPR035965">
    <property type="entry name" value="PAS-like_dom_sf"/>
</dbReference>
<evidence type="ECO:0000259" key="1">
    <source>
        <dbReference type="Pfam" id="PF01740"/>
    </source>
</evidence>
<feature type="domain" description="PAS fold-4" evidence="2">
    <location>
        <begin position="18"/>
        <end position="124"/>
    </location>
</feature>